<dbReference type="AlphaFoldDB" id="A0A9J6EP79"/>
<dbReference type="Gene3D" id="3.30.420.10">
    <property type="entry name" value="Ribonuclease H-like superfamily/Ribonuclease H"/>
    <property type="match status" value="1"/>
</dbReference>
<dbReference type="InterPro" id="IPR036397">
    <property type="entry name" value="RNaseH_sf"/>
</dbReference>
<dbReference type="VEuPathDB" id="VectorBase:LOC119187082"/>
<protein>
    <submittedName>
        <fullName evidence="2">Uncharacterized protein</fullName>
    </submittedName>
</protein>
<accession>A0A9J6EP79</accession>
<proteinExistence type="predicted"/>
<keyword evidence="3" id="KW-1185">Reference proteome</keyword>
<feature type="region of interest" description="Disordered" evidence="1">
    <location>
        <begin position="1"/>
        <end position="27"/>
    </location>
</feature>
<dbReference type="PANTHER" id="PTHR33939">
    <property type="entry name" value="PROTEIN CBG22215"/>
    <property type="match status" value="1"/>
</dbReference>
<reference evidence="2" key="1">
    <citation type="journal article" date="2020" name="Cell">
        <title>Large-Scale Comparative Analyses of Tick Genomes Elucidate Their Genetic Diversity and Vector Capacities.</title>
        <authorList>
            <consortium name="Tick Genome and Microbiome Consortium (TIGMIC)"/>
            <person name="Jia N."/>
            <person name="Wang J."/>
            <person name="Shi W."/>
            <person name="Du L."/>
            <person name="Sun Y."/>
            <person name="Zhan W."/>
            <person name="Jiang J.F."/>
            <person name="Wang Q."/>
            <person name="Zhang B."/>
            <person name="Ji P."/>
            <person name="Bell-Sakyi L."/>
            <person name="Cui X.M."/>
            <person name="Yuan T.T."/>
            <person name="Jiang B.G."/>
            <person name="Yang W.F."/>
            <person name="Lam T.T."/>
            <person name="Chang Q.C."/>
            <person name="Ding S.J."/>
            <person name="Wang X.J."/>
            <person name="Zhu J.G."/>
            <person name="Ruan X.D."/>
            <person name="Zhao L."/>
            <person name="Wei J.T."/>
            <person name="Ye R.Z."/>
            <person name="Que T.C."/>
            <person name="Du C.H."/>
            <person name="Zhou Y.H."/>
            <person name="Cheng J.X."/>
            <person name="Dai P.F."/>
            <person name="Guo W.B."/>
            <person name="Han X.H."/>
            <person name="Huang E.J."/>
            <person name="Li L.F."/>
            <person name="Wei W."/>
            <person name="Gao Y.C."/>
            <person name="Liu J.Z."/>
            <person name="Shao H.Z."/>
            <person name="Wang X."/>
            <person name="Wang C.C."/>
            <person name="Yang T.C."/>
            <person name="Huo Q.B."/>
            <person name="Li W."/>
            <person name="Chen H.Y."/>
            <person name="Chen S.E."/>
            <person name="Zhou L.G."/>
            <person name="Ni X.B."/>
            <person name="Tian J.H."/>
            <person name="Sheng Y."/>
            <person name="Liu T."/>
            <person name="Pan Y.S."/>
            <person name="Xia L.Y."/>
            <person name="Li J."/>
            <person name="Zhao F."/>
            <person name="Cao W.C."/>
        </authorList>
    </citation>
    <scope>NUCLEOTIDE SEQUENCE</scope>
    <source>
        <strain evidence="2">Rmic-2018</strain>
    </source>
</reference>
<evidence type="ECO:0000313" key="3">
    <source>
        <dbReference type="Proteomes" id="UP000821866"/>
    </source>
</evidence>
<reference evidence="2" key="2">
    <citation type="submission" date="2021-09" db="EMBL/GenBank/DDBJ databases">
        <authorList>
            <person name="Jia N."/>
            <person name="Wang J."/>
            <person name="Shi W."/>
            <person name="Du L."/>
            <person name="Sun Y."/>
            <person name="Zhan W."/>
            <person name="Jiang J."/>
            <person name="Wang Q."/>
            <person name="Zhang B."/>
            <person name="Ji P."/>
            <person name="Sakyi L.B."/>
            <person name="Cui X."/>
            <person name="Yuan T."/>
            <person name="Jiang B."/>
            <person name="Yang W."/>
            <person name="Lam T.T.-Y."/>
            <person name="Chang Q."/>
            <person name="Ding S."/>
            <person name="Wang X."/>
            <person name="Zhu J."/>
            <person name="Ruan X."/>
            <person name="Zhao L."/>
            <person name="Wei J."/>
            <person name="Que T."/>
            <person name="Du C."/>
            <person name="Cheng J."/>
            <person name="Dai P."/>
            <person name="Han X."/>
            <person name="Huang E."/>
            <person name="Gao Y."/>
            <person name="Liu J."/>
            <person name="Shao H."/>
            <person name="Ye R."/>
            <person name="Li L."/>
            <person name="Wei W."/>
            <person name="Wang X."/>
            <person name="Wang C."/>
            <person name="Huo Q."/>
            <person name="Li W."/>
            <person name="Guo W."/>
            <person name="Chen H."/>
            <person name="Chen S."/>
            <person name="Zhou L."/>
            <person name="Zhou L."/>
            <person name="Ni X."/>
            <person name="Tian J."/>
            <person name="Zhou Y."/>
            <person name="Sheng Y."/>
            <person name="Liu T."/>
            <person name="Pan Y."/>
            <person name="Xia L."/>
            <person name="Li J."/>
            <person name="Zhao F."/>
            <person name="Cao W."/>
        </authorList>
    </citation>
    <scope>NUCLEOTIDE SEQUENCE</scope>
    <source>
        <strain evidence="2">Rmic-2018</strain>
        <tissue evidence="2">Larvae</tissue>
    </source>
</reference>
<evidence type="ECO:0000256" key="1">
    <source>
        <dbReference type="SAM" id="MobiDB-lite"/>
    </source>
</evidence>
<gene>
    <name evidence="2" type="ORF">HPB51_015521</name>
</gene>
<comment type="caution">
    <text evidence="2">The sequence shown here is derived from an EMBL/GenBank/DDBJ whole genome shotgun (WGS) entry which is preliminary data.</text>
</comment>
<evidence type="ECO:0000313" key="2">
    <source>
        <dbReference type="EMBL" id="KAH8035991.1"/>
    </source>
</evidence>
<dbReference type="Proteomes" id="UP000821866">
    <property type="component" value="Chromosome 11"/>
</dbReference>
<dbReference type="GO" id="GO:0003676">
    <property type="term" value="F:nucleic acid binding"/>
    <property type="evidence" value="ECO:0007669"/>
    <property type="project" value="InterPro"/>
</dbReference>
<dbReference type="EMBL" id="JABSTU010000003">
    <property type="protein sequence ID" value="KAH8035991.1"/>
    <property type="molecule type" value="Genomic_DNA"/>
</dbReference>
<name>A0A9J6EP79_RHIMP</name>
<sequence length="321" mass="36706">MASTGYSSSTSLTEETPPRAASPPAAQPYHALSNQKLSVQAKKVAYYIYAQVRKRDPQLSVRAACRKVSELTGVSERSVFRIMLDVNSGTLKSPKRKRLRLPAMDDRAKTGKTRLELHDSFFLAALRRKVHQYFLRNELPTAAKLAQYVTSDSDMNMPKMSVRTMQRLLNDIGFSFRKRKRNCELLERDDIITWRRRYLHTIRQLRAQKRPIYYLDETWVNAGHTKDKVWADAKITTREEAFRQGLTTGLRAPSGKGGRLILLHAGSEDGFLNSACLLFRAAKRSGDYHTEMDGPRFEKWFGEQLLHNIKPCSVIVMDNAP</sequence>
<organism evidence="2 3">
    <name type="scientific">Rhipicephalus microplus</name>
    <name type="common">Cattle tick</name>
    <name type="synonym">Boophilus microplus</name>
    <dbReference type="NCBI Taxonomy" id="6941"/>
    <lineage>
        <taxon>Eukaryota</taxon>
        <taxon>Metazoa</taxon>
        <taxon>Ecdysozoa</taxon>
        <taxon>Arthropoda</taxon>
        <taxon>Chelicerata</taxon>
        <taxon>Arachnida</taxon>
        <taxon>Acari</taxon>
        <taxon>Parasitiformes</taxon>
        <taxon>Ixodida</taxon>
        <taxon>Ixodoidea</taxon>
        <taxon>Ixodidae</taxon>
        <taxon>Rhipicephalinae</taxon>
        <taxon>Rhipicephalus</taxon>
        <taxon>Boophilus</taxon>
    </lineage>
</organism>
<dbReference type="PANTHER" id="PTHR33939:SF1">
    <property type="entry name" value="DUF4371 DOMAIN-CONTAINING PROTEIN"/>
    <property type="match status" value="1"/>
</dbReference>